<protein>
    <recommendedName>
        <fullName evidence="2">Anhydro-N-acetylmuramic acid kinase</fullName>
        <ecNumber evidence="2">2.7.1.170</ecNumber>
    </recommendedName>
    <alternativeName>
        <fullName evidence="2">AnhMurNAc kinase</fullName>
    </alternativeName>
</protein>
<dbReference type="STRING" id="203124.Tery_3298"/>
<keyword evidence="2" id="KW-0067">ATP-binding</keyword>
<dbReference type="InterPro" id="IPR043129">
    <property type="entry name" value="ATPase_NBD"/>
</dbReference>
<dbReference type="EMBL" id="CP000393">
    <property type="protein sequence ID" value="ABG52406.1"/>
    <property type="molecule type" value="Genomic_DNA"/>
</dbReference>
<comment type="catalytic activity">
    <reaction evidence="2">
        <text>1,6-anhydro-N-acetyl-beta-muramate + ATP + H2O = N-acetyl-D-muramate 6-phosphate + ADP + H(+)</text>
        <dbReference type="Rhea" id="RHEA:24952"/>
        <dbReference type="ChEBI" id="CHEBI:15377"/>
        <dbReference type="ChEBI" id="CHEBI:15378"/>
        <dbReference type="ChEBI" id="CHEBI:30616"/>
        <dbReference type="ChEBI" id="CHEBI:58690"/>
        <dbReference type="ChEBI" id="CHEBI:58722"/>
        <dbReference type="ChEBI" id="CHEBI:456216"/>
        <dbReference type="EC" id="2.7.1.170"/>
    </reaction>
</comment>
<comment type="pathway">
    <text evidence="2">Amino-sugar metabolism; 1,6-anhydro-N-acetylmuramate degradation.</text>
</comment>
<comment type="function">
    <text evidence="2">Catalyzes the specific phosphorylation of 1,6-anhydro-N-acetylmuramic acid (anhMurNAc) with the simultaneous cleavage of the 1,6-anhydro ring, generating MurNAc-6-P. Is required for the utilization of anhMurNAc either imported from the medium or derived from its own cell wall murein, and thus plays a role in cell wall recycling.</text>
</comment>
<keyword evidence="2" id="KW-0808">Transferase</keyword>
<comment type="similarity">
    <text evidence="2">Belongs to the anhydro-N-acetylmuramic acid kinase family.</text>
</comment>
<evidence type="ECO:0000256" key="2">
    <source>
        <dbReference type="HAMAP-Rule" id="MF_01270"/>
    </source>
</evidence>
<dbReference type="HOGENOM" id="CLU_038782_1_0_3"/>
<dbReference type="OrthoDB" id="9763949at2"/>
<feature type="binding site" evidence="2">
    <location>
        <begin position="10"/>
        <end position="17"/>
    </location>
    <ligand>
        <name>ATP</name>
        <dbReference type="ChEBI" id="CHEBI:30616"/>
    </ligand>
</feature>
<dbReference type="NCBIfam" id="NF007143">
    <property type="entry name" value="PRK09585.2-2"/>
    <property type="match status" value="1"/>
</dbReference>
<name>Q10ZB8_TRIEI</name>
<reference evidence="3" key="1">
    <citation type="submission" date="2006-06" db="EMBL/GenBank/DDBJ databases">
        <title>Complete sequence of Trichodesmium erythraeum IMS101.</title>
        <authorList>
            <consortium name="US DOE Joint Genome Institute"/>
            <person name="Copeland A."/>
            <person name="Lucas S."/>
            <person name="Lapidus A."/>
            <person name="Barry K."/>
            <person name="Detter J.C."/>
            <person name="Glavina del Rio T."/>
            <person name="Hammon N."/>
            <person name="Israni S."/>
            <person name="Dalin E."/>
            <person name="Tice H."/>
            <person name="Pitluck S."/>
            <person name="Kiss H."/>
            <person name="Munk A.C."/>
            <person name="Brettin T."/>
            <person name="Bruce D."/>
            <person name="Han C."/>
            <person name="Tapia R."/>
            <person name="Gilna P."/>
            <person name="Schmutz J."/>
            <person name="Larimer F."/>
            <person name="Land M."/>
            <person name="Hauser L."/>
            <person name="Kyrpides N."/>
            <person name="Kim E."/>
            <person name="Richardson P."/>
        </authorList>
    </citation>
    <scope>NUCLEOTIDE SEQUENCE [LARGE SCALE GENOMIC DNA]</scope>
    <source>
        <strain evidence="3">IMS101</strain>
    </source>
</reference>
<dbReference type="UniPathway" id="UPA00343"/>
<dbReference type="AlphaFoldDB" id="Q10ZB8"/>
<dbReference type="UniPathway" id="UPA00544"/>
<keyword evidence="2" id="KW-0547">Nucleotide-binding</keyword>
<dbReference type="PANTHER" id="PTHR30605:SF0">
    <property type="entry name" value="ANHYDRO-N-ACETYLMURAMIC ACID KINASE"/>
    <property type="match status" value="1"/>
</dbReference>
<dbReference type="Gene3D" id="3.30.420.40">
    <property type="match status" value="1"/>
</dbReference>
<keyword evidence="1 2" id="KW-0418">Kinase</keyword>
<dbReference type="SUPFAM" id="SSF53067">
    <property type="entry name" value="Actin-like ATPase domain"/>
    <property type="match status" value="1"/>
</dbReference>
<dbReference type="GO" id="GO:0097175">
    <property type="term" value="P:1,6-anhydro-N-acetyl-beta-muramic acid catabolic process"/>
    <property type="evidence" value="ECO:0007669"/>
    <property type="project" value="UniProtKB-UniRule"/>
</dbReference>
<dbReference type="KEGG" id="ter:Tery_3298"/>
<dbReference type="RefSeq" id="WP_011612751.1">
    <property type="nucleotide sequence ID" value="NC_008312.1"/>
</dbReference>
<dbReference type="eggNOG" id="COG2377">
    <property type="taxonomic scope" value="Bacteria"/>
</dbReference>
<dbReference type="GO" id="GO:0006040">
    <property type="term" value="P:amino sugar metabolic process"/>
    <property type="evidence" value="ECO:0007669"/>
    <property type="project" value="InterPro"/>
</dbReference>
<dbReference type="Pfam" id="PF03702">
    <property type="entry name" value="AnmK"/>
    <property type="match status" value="2"/>
</dbReference>
<dbReference type="PANTHER" id="PTHR30605">
    <property type="entry name" value="ANHYDRO-N-ACETYLMURAMIC ACID KINASE"/>
    <property type="match status" value="1"/>
</dbReference>
<organism evidence="3">
    <name type="scientific">Trichodesmium erythraeum (strain IMS101)</name>
    <dbReference type="NCBI Taxonomy" id="203124"/>
    <lineage>
        <taxon>Bacteria</taxon>
        <taxon>Bacillati</taxon>
        <taxon>Cyanobacteriota</taxon>
        <taxon>Cyanophyceae</taxon>
        <taxon>Oscillatoriophycideae</taxon>
        <taxon>Oscillatoriales</taxon>
        <taxon>Microcoleaceae</taxon>
        <taxon>Trichodesmium</taxon>
    </lineage>
</organism>
<evidence type="ECO:0000256" key="1">
    <source>
        <dbReference type="ARBA" id="ARBA00022777"/>
    </source>
</evidence>
<dbReference type="GO" id="GO:0009254">
    <property type="term" value="P:peptidoglycan turnover"/>
    <property type="evidence" value="ECO:0007669"/>
    <property type="project" value="UniProtKB-UniRule"/>
</dbReference>
<comment type="pathway">
    <text evidence="2">Cell wall biogenesis; peptidoglycan recycling.</text>
</comment>
<sequence>MTKVIGLISGTSVDGIDAALVDITGSQTNLTVELLTALTYPYPDNLRSQILDICSGASISIAELAELNDTIAQEFATAALIINQKYAVNAELIGSHGQTVYHRPPSQQLGYSLQLGRGEVIANLTGITTISNFRAADIAAGGHGAPLVPCVDVHLLGHPKYTRCVQNLGGIGNVTYLKNQPFWGSQNSIPPLPVYMGKVKSKKKEELVTTLADTQGVLGWDTGPSNTLLDLAVQQLSQGSKTYDKNGEWAATGRPCQELVEIWLKQDFFQQKPPKSTGRELFGKDYLLKCFSDGEKYHLSASDILATLTELTAASINHSYRNFLPNLPDQILLCGGGSHNLYLKKRIENLLAPIPVMTTAEVGIDVDFKEAIAFAILAYWRSLEIPCNLPEVTGAKSQVMLGEIHQPITRNKGIAE</sequence>
<proteinExistence type="inferred from homology"/>
<dbReference type="CDD" id="cd24050">
    <property type="entry name" value="ASKHA_NBD_ANMK"/>
    <property type="match status" value="1"/>
</dbReference>
<dbReference type="EC" id="2.7.1.170" evidence="2"/>
<dbReference type="GO" id="GO:0016301">
    <property type="term" value="F:kinase activity"/>
    <property type="evidence" value="ECO:0007669"/>
    <property type="project" value="UniProtKB-KW"/>
</dbReference>
<evidence type="ECO:0000313" key="3">
    <source>
        <dbReference type="EMBL" id="ABG52406.1"/>
    </source>
</evidence>
<accession>Q10ZB8</accession>
<gene>
    <name evidence="2" type="primary">anmK</name>
    <name evidence="3" type="ordered locus">Tery_3298</name>
</gene>
<dbReference type="GO" id="GO:0005524">
    <property type="term" value="F:ATP binding"/>
    <property type="evidence" value="ECO:0007669"/>
    <property type="project" value="UniProtKB-UniRule"/>
</dbReference>
<dbReference type="GO" id="GO:0016773">
    <property type="term" value="F:phosphotransferase activity, alcohol group as acceptor"/>
    <property type="evidence" value="ECO:0007669"/>
    <property type="project" value="UniProtKB-UniRule"/>
</dbReference>
<keyword evidence="2" id="KW-0119">Carbohydrate metabolism</keyword>
<dbReference type="HAMAP" id="MF_01270">
    <property type="entry name" value="AnhMurNAc_kinase"/>
    <property type="match status" value="1"/>
</dbReference>
<dbReference type="InterPro" id="IPR005338">
    <property type="entry name" value="Anhydro_N_Ac-Mur_kinase"/>
</dbReference>